<proteinExistence type="predicted"/>
<evidence type="ECO:0008006" key="4">
    <source>
        <dbReference type="Google" id="ProtNLM"/>
    </source>
</evidence>
<feature type="region of interest" description="Disordered" evidence="1">
    <location>
        <begin position="1"/>
        <end position="21"/>
    </location>
</feature>
<protein>
    <recommendedName>
        <fullName evidence="4">Tetratricopeptide repeat protein</fullName>
    </recommendedName>
</protein>
<gene>
    <name evidence="2" type="ORF">GCM10009665_21010</name>
</gene>
<dbReference type="Proteomes" id="UP001500037">
    <property type="component" value="Unassembled WGS sequence"/>
</dbReference>
<evidence type="ECO:0000256" key="1">
    <source>
        <dbReference type="SAM" id="MobiDB-lite"/>
    </source>
</evidence>
<keyword evidence="3" id="KW-1185">Reference proteome</keyword>
<evidence type="ECO:0000313" key="3">
    <source>
        <dbReference type="Proteomes" id="UP001500037"/>
    </source>
</evidence>
<sequence length="537" mass="57151">MARPAAQVDASTAMRPGTGPVARSRLYATGQRQDATGGDVSTHKGMAEWGYELFMERYRERRYGLAREGDADAGKGVVPGGFEPCLVTLFRLLASRDADGAREPVPLWHLRALARTGHLARAAELAFAISDEPKQGEALLALVEEAAGAGDLLGAQALVDSIRVRDCHDRALVALVPAWARAGELDRALALAERVRYPHNWGITWALLAKALADTGDFRGALDFADRAADSASSRVLTLLLDVATAAGDYVRAGDLVDRLEDLARLQGPGAQGHDPGGPRPLTAILVPEVGRGDLDRLDALLRRPGTSPLYPAVMVDVLEAAAETAGAEVVLALVERTQTLLDACSPTSWYADDLRAAAALMLARHGQVEWAMALADAMNAPHLRAGWQAEIVGELARGGDTGRAETLAHAITDRRARARALIAVVEELARRGETDRAQALTRAITDLWARGHALVPVVEELARRGETERAEALADTIAFRETRDRALFVVAGLAAPSDARRLAARLAALGGWYGITGLLEQLAPQGITAVTDALTA</sequence>
<comment type="caution">
    <text evidence="2">The sequence shown here is derived from an EMBL/GenBank/DDBJ whole genome shotgun (WGS) entry which is preliminary data.</text>
</comment>
<organism evidence="2 3">
    <name type="scientific">Kitasatospora nipponensis</name>
    <dbReference type="NCBI Taxonomy" id="258049"/>
    <lineage>
        <taxon>Bacteria</taxon>
        <taxon>Bacillati</taxon>
        <taxon>Actinomycetota</taxon>
        <taxon>Actinomycetes</taxon>
        <taxon>Kitasatosporales</taxon>
        <taxon>Streptomycetaceae</taxon>
        <taxon>Kitasatospora</taxon>
    </lineage>
</organism>
<dbReference type="InterPro" id="IPR011990">
    <property type="entry name" value="TPR-like_helical_dom_sf"/>
</dbReference>
<accession>A0ABP4GMI4</accession>
<dbReference type="EMBL" id="BAAALF010000026">
    <property type="protein sequence ID" value="GAA1230409.1"/>
    <property type="molecule type" value="Genomic_DNA"/>
</dbReference>
<reference evidence="3" key="1">
    <citation type="journal article" date="2019" name="Int. J. Syst. Evol. Microbiol.">
        <title>The Global Catalogue of Microorganisms (GCM) 10K type strain sequencing project: providing services to taxonomists for standard genome sequencing and annotation.</title>
        <authorList>
            <consortium name="The Broad Institute Genomics Platform"/>
            <consortium name="The Broad Institute Genome Sequencing Center for Infectious Disease"/>
            <person name="Wu L."/>
            <person name="Ma J."/>
        </authorList>
    </citation>
    <scope>NUCLEOTIDE SEQUENCE [LARGE SCALE GENOMIC DNA]</scope>
    <source>
        <strain evidence="3">JCM 13004</strain>
    </source>
</reference>
<dbReference type="Gene3D" id="1.25.40.10">
    <property type="entry name" value="Tetratricopeptide repeat domain"/>
    <property type="match status" value="3"/>
</dbReference>
<name>A0ABP4GMI4_9ACTN</name>
<evidence type="ECO:0000313" key="2">
    <source>
        <dbReference type="EMBL" id="GAA1230409.1"/>
    </source>
</evidence>